<evidence type="ECO:0000256" key="1">
    <source>
        <dbReference type="SAM" id="Phobius"/>
    </source>
</evidence>
<feature type="transmembrane region" description="Helical" evidence="1">
    <location>
        <begin position="66"/>
        <end position="88"/>
    </location>
</feature>
<keyword evidence="1" id="KW-0812">Transmembrane</keyword>
<evidence type="ECO:0000313" key="2">
    <source>
        <dbReference type="EMBL" id="QIA69635.1"/>
    </source>
</evidence>
<organism evidence="2 3">
    <name type="scientific">Spiroplasma citri</name>
    <dbReference type="NCBI Taxonomy" id="2133"/>
    <lineage>
        <taxon>Bacteria</taxon>
        <taxon>Bacillati</taxon>
        <taxon>Mycoplasmatota</taxon>
        <taxon>Mollicutes</taxon>
        <taxon>Entomoplasmatales</taxon>
        <taxon>Spiroplasmataceae</taxon>
        <taxon>Spiroplasma</taxon>
    </lineage>
</organism>
<name>A0AAJ4EKU9_SPICI</name>
<keyword evidence="1" id="KW-1133">Transmembrane helix</keyword>
<reference evidence="2 3" key="1">
    <citation type="submission" date="2019-11" db="EMBL/GenBank/DDBJ databases">
        <title>Whole genome sequencing and comparative genomics analyses of five strains of Spiroplasma citri.</title>
        <authorList>
            <person name="Yokomi R."/>
            <person name="Chen J."/>
            <person name="Rattner R."/>
            <person name="Vidalakis G."/>
        </authorList>
    </citation>
    <scope>NUCLEOTIDE SEQUENCE [LARGE SCALE GENOMIC DNA]</scope>
    <source>
        <strain evidence="2 3">BR12</strain>
    </source>
</reference>
<dbReference type="EMBL" id="CP046368">
    <property type="protein sequence ID" value="QIA69635.1"/>
    <property type="molecule type" value="Genomic_DNA"/>
</dbReference>
<protein>
    <recommendedName>
        <fullName evidence="4">Transmembrane protein</fullName>
    </recommendedName>
</protein>
<accession>A0AAJ4EKU9</accession>
<feature type="transmembrane region" description="Helical" evidence="1">
    <location>
        <begin position="20"/>
        <end position="45"/>
    </location>
</feature>
<dbReference type="AlphaFoldDB" id="A0AAJ4EKU9"/>
<sequence length="97" mass="10621">MKGNNNTADFSGIMDVIILWSNVVLGVFMGLAVIFAIWKLIIILISIMRNADNPEARGNDLSALKWPIIAIIIILVVIAVMNVILQVIKTYNPSIGT</sequence>
<keyword evidence="1" id="KW-0472">Membrane</keyword>
<proteinExistence type="predicted"/>
<gene>
    <name evidence="2" type="ORF">GL298_09435</name>
</gene>
<evidence type="ECO:0000313" key="3">
    <source>
        <dbReference type="Proteomes" id="UP000464735"/>
    </source>
</evidence>
<dbReference type="RefSeq" id="WP_164028491.1">
    <property type="nucleotide sequence ID" value="NZ_CP046368.1"/>
</dbReference>
<dbReference type="NCBIfam" id="NF045849">
    <property type="entry name" value="ICE_MMCAP2_0565"/>
    <property type="match status" value="1"/>
</dbReference>
<dbReference type="Proteomes" id="UP000464735">
    <property type="component" value="Chromosome"/>
</dbReference>
<evidence type="ECO:0008006" key="4">
    <source>
        <dbReference type="Google" id="ProtNLM"/>
    </source>
</evidence>